<protein>
    <submittedName>
        <fullName evidence="2">Uncharacterized protein</fullName>
    </submittedName>
</protein>
<proteinExistence type="predicted"/>
<reference evidence="2" key="1">
    <citation type="journal article" date="2015" name="Nature">
        <title>Complex archaea that bridge the gap between prokaryotes and eukaryotes.</title>
        <authorList>
            <person name="Spang A."/>
            <person name="Saw J.H."/>
            <person name="Jorgensen S.L."/>
            <person name="Zaremba-Niedzwiedzka K."/>
            <person name="Martijn J."/>
            <person name="Lind A.E."/>
            <person name="van Eijk R."/>
            <person name="Schleper C."/>
            <person name="Guy L."/>
            <person name="Ettema T.J."/>
        </authorList>
    </citation>
    <scope>NUCLEOTIDE SEQUENCE</scope>
</reference>
<name>A0A0F9GF61_9ZZZZ</name>
<evidence type="ECO:0000313" key="2">
    <source>
        <dbReference type="EMBL" id="KKL68085.1"/>
    </source>
</evidence>
<evidence type="ECO:0000256" key="1">
    <source>
        <dbReference type="SAM" id="Phobius"/>
    </source>
</evidence>
<dbReference type="EMBL" id="LAZR01026643">
    <property type="protein sequence ID" value="KKL68085.1"/>
    <property type="molecule type" value="Genomic_DNA"/>
</dbReference>
<comment type="caution">
    <text evidence="2">The sequence shown here is derived from an EMBL/GenBank/DDBJ whole genome shotgun (WGS) entry which is preliminary data.</text>
</comment>
<keyword evidence="1" id="KW-1133">Transmembrane helix</keyword>
<keyword evidence="1" id="KW-0812">Transmembrane</keyword>
<organism evidence="2">
    <name type="scientific">marine sediment metagenome</name>
    <dbReference type="NCBI Taxonomy" id="412755"/>
    <lineage>
        <taxon>unclassified sequences</taxon>
        <taxon>metagenomes</taxon>
        <taxon>ecological metagenomes</taxon>
    </lineage>
</organism>
<accession>A0A0F9GF61</accession>
<gene>
    <name evidence="2" type="ORF">LCGC14_2128490</name>
</gene>
<dbReference type="AlphaFoldDB" id="A0A0F9GF61"/>
<sequence length="362" mass="41005">MSASKDTILSNKENRKLLRRNRNVAFLFIAFAGVLCYFLLGPFISVSVIVVLILNSLFTVPAAYALVLNRFGGRVSFVCPEGLNFKLPFIDSAKNGYLHSLKLKTMRITFFFFSKDKRKMELKALIRYQTNPHILNRENLLPRMIDVDQNEITDGLRSKVESVIGKLGRTRSWEDFHGNSVGVEYYLWSVLGLIRPIHVRPREFFEEKVEEESVINFDKDYPGLLEKLDEYLPENSNEVSADRRLEFYKEFSGPIGEVLRAHQNLNVFSKDEEAYGIDVLEFTLEELGVTETTEKAMESDRNAKVISTAVRRTAREILDDLPGVSPQRALTSAEAASGVAEQTNYVVEGGEHKPLVLLGKGA</sequence>
<feature type="transmembrane region" description="Helical" evidence="1">
    <location>
        <begin position="46"/>
        <end position="67"/>
    </location>
</feature>
<keyword evidence="1" id="KW-0472">Membrane</keyword>
<feature type="transmembrane region" description="Helical" evidence="1">
    <location>
        <begin position="21"/>
        <end position="40"/>
    </location>
</feature>